<dbReference type="RefSeq" id="XP_008784401.4">
    <property type="nucleotide sequence ID" value="XM_008786179.4"/>
</dbReference>
<dbReference type="KEGG" id="pda:120110192"/>
<feature type="region of interest" description="Disordered" evidence="1">
    <location>
        <begin position="76"/>
        <end position="131"/>
    </location>
</feature>
<feature type="compositionally biased region" description="Gly residues" evidence="1">
    <location>
        <begin position="122"/>
        <end position="131"/>
    </location>
</feature>
<feature type="compositionally biased region" description="Pro residues" evidence="1">
    <location>
        <begin position="106"/>
        <end position="120"/>
    </location>
</feature>
<dbReference type="KEGG" id="pda:103703351"/>
<evidence type="ECO:0000313" key="2">
    <source>
        <dbReference type="Proteomes" id="UP000228380"/>
    </source>
</evidence>
<dbReference type="PANTHER" id="PTHR37702:SF9">
    <property type="entry name" value="PROLINE-RICH FAMILY PROTEIN"/>
    <property type="match status" value="1"/>
</dbReference>
<reference evidence="2" key="1">
    <citation type="journal article" date="2019" name="Nat. Commun.">
        <title>Genome-wide association mapping of date palm fruit traits.</title>
        <authorList>
            <person name="Hazzouri K.M."/>
            <person name="Gros-Balthazard M."/>
            <person name="Flowers J.M."/>
            <person name="Copetti D."/>
            <person name="Lemansour A."/>
            <person name="Lebrun M."/>
            <person name="Masmoudi K."/>
            <person name="Ferrand S."/>
            <person name="Dhar M.I."/>
            <person name="Fresquez Z.A."/>
            <person name="Rosas U."/>
            <person name="Zhang J."/>
            <person name="Talag J."/>
            <person name="Lee S."/>
            <person name="Kudrna D."/>
            <person name="Powell R.F."/>
            <person name="Leitch I.J."/>
            <person name="Krueger R.R."/>
            <person name="Wing R.A."/>
            <person name="Amiri K.M.A."/>
            <person name="Purugganan M.D."/>
        </authorList>
    </citation>
    <scope>NUCLEOTIDE SEQUENCE [LARGE SCALE GENOMIC DNA]</scope>
    <source>
        <strain evidence="2">cv. Khalas</strain>
    </source>
</reference>
<accession>A0A8B7BSE8</accession>
<dbReference type="GeneID" id="103703351"/>
<dbReference type="AlphaFoldDB" id="A0A8B7BSE8"/>
<dbReference type="PANTHER" id="PTHR37702">
    <property type="entry name" value="PROLINE-RICH FAMILY PROTEIN"/>
    <property type="match status" value="1"/>
</dbReference>
<proteinExistence type="predicted"/>
<evidence type="ECO:0000313" key="4">
    <source>
        <dbReference type="RefSeq" id="XP_038980434.1"/>
    </source>
</evidence>
<keyword evidence="2" id="KW-1185">Reference proteome</keyword>
<dbReference type="RefSeq" id="XP_038980434.1">
    <property type="nucleotide sequence ID" value="XM_039124506.1"/>
</dbReference>
<gene>
    <name evidence="3" type="primary">LOC103703351</name>
    <name evidence="4" type="synonym">LOC120110192</name>
</gene>
<evidence type="ECO:0000256" key="1">
    <source>
        <dbReference type="SAM" id="MobiDB-lite"/>
    </source>
</evidence>
<feature type="compositionally biased region" description="Pro residues" evidence="1">
    <location>
        <begin position="79"/>
        <end position="98"/>
    </location>
</feature>
<reference evidence="3 4" key="2">
    <citation type="submission" date="2025-04" db="UniProtKB">
        <authorList>
            <consortium name="RefSeq"/>
        </authorList>
    </citation>
    <scope>IDENTIFICATION</scope>
    <source>
        <tissue evidence="3 4">Young leaves</tissue>
    </source>
</reference>
<protein>
    <submittedName>
        <fullName evidence="3 4">Leucine-rich repeat extensin-like protein 6</fullName>
    </submittedName>
</protein>
<dbReference type="Proteomes" id="UP000228380">
    <property type="component" value="Chromosome 3"/>
</dbReference>
<name>A0A8B7BSE8_PHODC</name>
<evidence type="ECO:0000313" key="3">
    <source>
        <dbReference type="RefSeq" id="XP_008784401.4"/>
    </source>
</evidence>
<organism evidence="2 3">
    <name type="scientific">Phoenix dactylifera</name>
    <name type="common">Date palm</name>
    <dbReference type="NCBI Taxonomy" id="42345"/>
    <lineage>
        <taxon>Eukaryota</taxon>
        <taxon>Viridiplantae</taxon>
        <taxon>Streptophyta</taxon>
        <taxon>Embryophyta</taxon>
        <taxon>Tracheophyta</taxon>
        <taxon>Spermatophyta</taxon>
        <taxon>Magnoliopsida</taxon>
        <taxon>Liliopsida</taxon>
        <taxon>Arecaceae</taxon>
        <taxon>Coryphoideae</taxon>
        <taxon>Phoeniceae</taxon>
        <taxon>Phoenix</taxon>
    </lineage>
</organism>
<sequence length="191" mass="19989">MGSGCGHHSPISIILSLSEKGTRVPFPLMANRLAASFPLALLLLLALSSPPIASAKPVIKDDVSCTMCSSCDNPCQPAASPPPPPPSSTAECPPPPSNPGAISYYSPPPPDVYSSPPPPSNSGGGGSGGGGAYYYPPPPNRYYPAPPPPNPFLPYFPFYYYNPPPNKYHSGSLSLKPLSTIPLLLLLLLFF</sequence>